<sequence>MESRKHPPADLRSLMSPPEAPPHDSFSHEHPIDTQMKALFSIDGPSNAPASSALSNFPISPPVSPATKIVKSIASHEQSPLVRDPILYPHPEPRPSIQHPPLFAADESLAAQRVVKEHVAARVESLFREASPPRQSEYALALEFKSQVAKAFSVNPRLWLERERGYLKAYREARRYPTIAPARAHHAPTAVRKAPALPRTPKAPRVPKPPRPTPDPTKRVVREDKDFAALPDYCPPLASLPERPNPLKVEWRGVPLDLSDDPHAHLLDPSEVLLASNLRLDCATYLTSKRRIFIKRIEALRIGKEFRKTDAQQACKIDVNKASKLWQAFEKVGWLDPSWVARYV</sequence>
<accession>A0A0C3HEU5</accession>
<dbReference type="SUPFAM" id="SSF46689">
    <property type="entry name" value="Homeodomain-like"/>
    <property type="match status" value="1"/>
</dbReference>
<dbReference type="GO" id="GO:0006338">
    <property type="term" value="P:chromatin remodeling"/>
    <property type="evidence" value="ECO:0007669"/>
    <property type="project" value="TreeGrafter"/>
</dbReference>
<reference evidence="4" key="2">
    <citation type="submission" date="2015-01" db="EMBL/GenBank/DDBJ databases">
        <title>Evolutionary Origins and Diversification of the Mycorrhizal Mutualists.</title>
        <authorList>
            <consortium name="DOE Joint Genome Institute"/>
            <consortium name="Mycorrhizal Genomics Consortium"/>
            <person name="Kohler A."/>
            <person name="Kuo A."/>
            <person name="Nagy L.G."/>
            <person name="Floudas D."/>
            <person name="Copeland A."/>
            <person name="Barry K.W."/>
            <person name="Cichocki N."/>
            <person name="Veneault-Fourrey C."/>
            <person name="LaButti K."/>
            <person name="Lindquist E.A."/>
            <person name="Lipzen A."/>
            <person name="Lundell T."/>
            <person name="Morin E."/>
            <person name="Murat C."/>
            <person name="Riley R."/>
            <person name="Ohm R."/>
            <person name="Sun H."/>
            <person name="Tunlid A."/>
            <person name="Henrissat B."/>
            <person name="Grigoriev I.V."/>
            <person name="Hibbett D.S."/>
            <person name="Martin F."/>
        </authorList>
    </citation>
    <scope>NUCLEOTIDE SEQUENCE [LARGE SCALE GENOMIC DNA]</scope>
    <source>
        <strain evidence="4">Zn</strain>
    </source>
</reference>
<proteinExistence type="predicted"/>
<dbReference type="PANTHER" id="PTHR12374:SF21">
    <property type="entry name" value="SWIRM DOMAIN-CONTAINING PROTEIN FUN19-RELATED"/>
    <property type="match status" value="1"/>
</dbReference>
<protein>
    <recommendedName>
        <fullName evidence="2">SWIRM domain-containing protein</fullName>
    </recommendedName>
</protein>
<dbReference type="InParanoid" id="A0A0C3HEU5"/>
<dbReference type="GO" id="GO:0006357">
    <property type="term" value="P:regulation of transcription by RNA polymerase II"/>
    <property type="evidence" value="ECO:0007669"/>
    <property type="project" value="TreeGrafter"/>
</dbReference>
<dbReference type="AlphaFoldDB" id="A0A0C3HEU5"/>
<dbReference type="Proteomes" id="UP000054321">
    <property type="component" value="Unassembled WGS sequence"/>
</dbReference>
<feature type="compositionally biased region" description="Pro residues" evidence="1">
    <location>
        <begin position="204"/>
        <end position="215"/>
    </location>
</feature>
<dbReference type="EMBL" id="KN832875">
    <property type="protein sequence ID" value="KIN01670.1"/>
    <property type="molecule type" value="Genomic_DNA"/>
</dbReference>
<evidence type="ECO:0000259" key="2">
    <source>
        <dbReference type="PROSITE" id="PS50934"/>
    </source>
</evidence>
<feature type="domain" description="SWIRM" evidence="2">
    <location>
        <begin position="247"/>
        <end position="344"/>
    </location>
</feature>
<name>A0A0C3HEU5_OIDMZ</name>
<evidence type="ECO:0000256" key="1">
    <source>
        <dbReference type="SAM" id="MobiDB-lite"/>
    </source>
</evidence>
<dbReference type="GO" id="GO:0003713">
    <property type="term" value="F:transcription coactivator activity"/>
    <property type="evidence" value="ECO:0007669"/>
    <property type="project" value="TreeGrafter"/>
</dbReference>
<dbReference type="STRING" id="913774.A0A0C3HEU5"/>
<dbReference type="Pfam" id="PF04433">
    <property type="entry name" value="SWIRM"/>
    <property type="match status" value="1"/>
</dbReference>
<dbReference type="PANTHER" id="PTHR12374">
    <property type="entry name" value="TRANSCRIPTIONAL ADAPTOR 2 ADA2 -RELATED"/>
    <property type="match status" value="1"/>
</dbReference>
<feature type="region of interest" description="Disordered" evidence="1">
    <location>
        <begin position="184"/>
        <end position="219"/>
    </location>
</feature>
<dbReference type="PROSITE" id="PS50934">
    <property type="entry name" value="SWIRM"/>
    <property type="match status" value="1"/>
</dbReference>
<evidence type="ECO:0000313" key="3">
    <source>
        <dbReference type="EMBL" id="KIN01670.1"/>
    </source>
</evidence>
<feature type="region of interest" description="Disordered" evidence="1">
    <location>
        <begin position="1"/>
        <end position="34"/>
    </location>
</feature>
<reference evidence="3 4" key="1">
    <citation type="submission" date="2014-04" db="EMBL/GenBank/DDBJ databases">
        <authorList>
            <consortium name="DOE Joint Genome Institute"/>
            <person name="Kuo A."/>
            <person name="Martino E."/>
            <person name="Perotto S."/>
            <person name="Kohler A."/>
            <person name="Nagy L.G."/>
            <person name="Floudas D."/>
            <person name="Copeland A."/>
            <person name="Barry K.W."/>
            <person name="Cichocki N."/>
            <person name="Veneault-Fourrey C."/>
            <person name="LaButti K."/>
            <person name="Lindquist E.A."/>
            <person name="Lipzen A."/>
            <person name="Lundell T."/>
            <person name="Morin E."/>
            <person name="Murat C."/>
            <person name="Sun H."/>
            <person name="Tunlid A."/>
            <person name="Henrissat B."/>
            <person name="Grigoriev I.V."/>
            <person name="Hibbett D.S."/>
            <person name="Martin F."/>
            <person name="Nordberg H.P."/>
            <person name="Cantor M.N."/>
            <person name="Hua S.X."/>
        </authorList>
    </citation>
    <scope>NUCLEOTIDE SEQUENCE [LARGE SCALE GENOMIC DNA]</scope>
    <source>
        <strain evidence="3 4">Zn</strain>
    </source>
</reference>
<keyword evidence="4" id="KW-1185">Reference proteome</keyword>
<dbReference type="GO" id="GO:0070210">
    <property type="term" value="C:Rpd3L-Expanded complex"/>
    <property type="evidence" value="ECO:0007669"/>
    <property type="project" value="TreeGrafter"/>
</dbReference>
<dbReference type="InterPro" id="IPR007526">
    <property type="entry name" value="SWIRM"/>
</dbReference>
<dbReference type="Gene3D" id="1.10.10.10">
    <property type="entry name" value="Winged helix-like DNA-binding domain superfamily/Winged helix DNA-binding domain"/>
    <property type="match status" value="1"/>
</dbReference>
<dbReference type="InterPro" id="IPR036388">
    <property type="entry name" value="WH-like_DNA-bd_sf"/>
</dbReference>
<gene>
    <name evidence="3" type="ORF">OIDMADRAFT_120571</name>
</gene>
<dbReference type="InterPro" id="IPR009057">
    <property type="entry name" value="Homeodomain-like_sf"/>
</dbReference>
<organism evidence="3 4">
    <name type="scientific">Oidiodendron maius (strain Zn)</name>
    <dbReference type="NCBI Taxonomy" id="913774"/>
    <lineage>
        <taxon>Eukaryota</taxon>
        <taxon>Fungi</taxon>
        <taxon>Dikarya</taxon>
        <taxon>Ascomycota</taxon>
        <taxon>Pezizomycotina</taxon>
        <taxon>Leotiomycetes</taxon>
        <taxon>Leotiomycetes incertae sedis</taxon>
        <taxon>Myxotrichaceae</taxon>
        <taxon>Oidiodendron</taxon>
    </lineage>
</organism>
<dbReference type="HOGENOM" id="CLU_042442_1_0_1"/>
<dbReference type="GO" id="GO:0003682">
    <property type="term" value="F:chromatin binding"/>
    <property type="evidence" value="ECO:0007669"/>
    <property type="project" value="TreeGrafter"/>
</dbReference>
<feature type="compositionally biased region" description="Basic and acidic residues" evidence="1">
    <location>
        <begin position="21"/>
        <end position="32"/>
    </location>
</feature>
<evidence type="ECO:0000313" key="4">
    <source>
        <dbReference type="Proteomes" id="UP000054321"/>
    </source>
</evidence>
<dbReference type="OrthoDB" id="5598695at2759"/>
<dbReference type="FunFam" id="1.10.10.10:FF:000087">
    <property type="entry name" value="Transcriptional adapter 2"/>
    <property type="match status" value="1"/>
</dbReference>